<gene>
    <name evidence="9" type="primary">trpA</name>
    <name evidence="11" type="ORF">A2Z21_00230</name>
</gene>
<dbReference type="FunFam" id="3.20.20.70:FF:000037">
    <property type="entry name" value="Tryptophan synthase alpha chain"/>
    <property type="match status" value="1"/>
</dbReference>
<feature type="active site" description="Proton acceptor" evidence="9">
    <location>
        <position position="49"/>
    </location>
</feature>
<evidence type="ECO:0000256" key="10">
    <source>
        <dbReference type="RuleBase" id="RU003662"/>
    </source>
</evidence>
<accession>A0A1F5UPM2</accession>
<dbReference type="PANTHER" id="PTHR43406">
    <property type="entry name" value="TRYPTOPHAN SYNTHASE, ALPHA CHAIN"/>
    <property type="match status" value="1"/>
</dbReference>
<keyword evidence="6 9" id="KW-0057">Aromatic amino acid biosynthesis</keyword>
<evidence type="ECO:0000256" key="1">
    <source>
        <dbReference type="ARBA" id="ARBA00003365"/>
    </source>
</evidence>
<dbReference type="NCBIfam" id="TIGR00262">
    <property type="entry name" value="trpA"/>
    <property type="match status" value="1"/>
</dbReference>
<dbReference type="InterPro" id="IPR011060">
    <property type="entry name" value="RibuloseP-bd_barrel"/>
</dbReference>
<feature type="active site" description="Proton acceptor" evidence="9">
    <location>
        <position position="60"/>
    </location>
</feature>
<dbReference type="InterPro" id="IPR002028">
    <property type="entry name" value="Trp_synthase_suA"/>
</dbReference>
<dbReference type="GO" id="GO:0005829">
    <property type="term" value="C:cytosol"/>
    <property type="evidence" value="ECO:0007669"/>
    <property type="project" value="TreeGrafter"/>
</dbReference>
<dbReference type="InterPro" id="IPR018204">
    <property type="entry name" value="Trp_synthase_alpha_AS"/>
</dbReference>
<comment type="function">
    <text evidence="1 9">The alpha subunit is responsible for the aldol cleavage of indoleglycerol phosphate to indole and glyceraldehyde 3-phosphate.</text>
</comment>
<dbReference type="EC" id="4.2.1.20" evidence="9"/>
<sequence length="274" mass="29262">MSRIQELCKELNARGEGVLIGHLMAGDPDLVKGSEYARALIAGGLDVLELGIPFSDPMADGPTLQAAGTRALKAGTTPTAIFELVKGLRREAPIPIVLMTYYNPVLSIGEETFLKRSLEAGVDGVIVSDLPVEEAASFITHARRHRIDTIFLATPETPDERLKTIASETIGFLYIISRKTADQMSVNASLETLIRRIRALVLPELPIAVGFGISHPAQVGAAIRAGAQGVIVESVLAERIATGSSPEQLREFVQALKADTRPTLTVPAHAPQSS</sequence>
<dbReference type="Gene3D" id="3.20.20.70">
    <property type="entry name" value="Aldolase class I"/>
    <property type="match status" value="1"/>
</dbReference>
<evidence type="ECO:0000256" key="8">
    <source>
        <dbReference type="ARBA" id="ARBA00049047"/>
    </source>
</evidence>
<dbReference type="InterPro" id="IPR013785">
    <property type="entry name" value="Aldolase_TIM"/>
</dbReference>
<evidence type="ECO:0000313" key="12">
    <source>
        <dbReference type="Proteomes" id="UP000179157"/>
    </source>
</evidence>
<evidence type="ECO:0000313" key="11">
    <source>
        <dbReference type="EMBL" id="OGF53060.1"/>
    </source>
</evidence>
<reference evidence="11 12" key="1">
    <citation type="journal article" date="2016" name="Nat. Commun.">
        <title>Thousands of microbial genomes shed light on interconnected biogeochemical processes in an aquifer system.</title>
        <authorList>
            <person name="Anantharaman K."/>
            <person name="Brown C.T."/>
            <person name="Hug L.A."/>
            <person name="Sharon I."/>
            <person name="Castelle C.J."/>
            <person name="Probst A.J."/>
            <person name="Thomas B.C."/>
            <person name="Singh A."/>
            <person name="Wilkins M.J."/>
            <person name="Karaoz U."/>
            <person name="Brodie E.L."/>
            <person name="Williams K.H."/>
            <person name="Hubbard S.S."/>
            <person name="Banfield J.F."/>
        </authorList>
    </citation>
    <scope>NUCLEOTIDE SEQUENCE [LARGE SCALE GENOMIC DNA]</scope>
    <source>
        <strain evidence="12">RBG_16_55_9</strain>
    </source>
</reference>
<keyword evidence="4 9" id="KW-0028">Amino-acid biosynthesis</keyword>
<dbReference type="AlphaFoldDB" id="A0A1F5UPM2"/>
<organism evidence="11 12">
    <name type="scientific">Fraserbacteria sp. (strain RBG_16_55_9)</name>
    <dbReference type="NCBI Taxonomy" id="1817864"/>
    <lineage>
        <taxon>Bacteria</taxon>
        <taxon>Candidatus Fraseribacteriota</taxon>
    </lineage>
</organism>
<comment type="similarity">
    <text evidence="9 10">Belongs to the TrpA family.</text>
</comment>
<dbReference type="PROSITE" id="PS00167">
    <property type="entry name" value="TRP_SYNTHASE_ALPHA"/>
    <property type="match status" value="1"/>
</dbReference>
<evidence type="ECO:0000256" key="4">
    <source>
        <dbReference type="ARBA" id="ARBA00022605"/>
    </source>
</evidence>
<comment type="subunit">
    <text evidence="3 9">Tetramer of two alpha and two beta chains.</text>
</comment>
<protein>
    <recommendedName>
        <fullName evidence="9">Tryptophan synthase alpha chain</fullName>
        <ecNumber evidence="9">4.2.1.20</ecNumber>
    </recommendedName>
</protein>
<dbReference type="GO" id="GO:0004834">
    <property type="term" value="F:tryptophan synthase activity"/>
    <property type="evidence" value="ECO:0007669"/>
    <property type="project" value="UniProtKB-UniRule"/>
</dbReference>
<keyword evidence="7 9" id="KW-0456">Lyase</keyword>
<evidence type="ECO:0000256" key="3">
    <source>
        <dbReference type="ARBA" id="ARBA00011270"/>
    </source>
</evidence>
<dbReference type="UniPathway" id="UPA00035">
    <property type="reaction ID" value="UER00044"/>
</dbReference>
<comment type="pathway">
    <text evidence="2 9">Amino-acid biosynthesis; L-tryptophan biosynthesis; L-tryptophan from chorismate: step 5/5.</text>
</comment>
<comment type="catalytic activity">
    <reaction evidence="8 9">
        <text>(1S,2R)-1-C-(indol-3-yl)glycerol 3-phosphate + L-serine = D-glyceraldehyde 3-phosphate + L-tryptophan + H2O</text>
        <dbReference type="Rhea" id="RHEA:10532"/>
        <dbReference type="ChEBI" id="CHEBI:15377"/>
        <dbReference type="ChEBI" id="CHEBI:33384"/>
        <dbReference type="ChEBI" id="CHEBI:57912"/>
        <dbReference type="ChEBI" id="CHEBI:58866"/>
        <dbReference type="ChEBI" id="CHEBI:59776"/>
        <dbReference type="EC" id="4.2.1.20"/>
    </reaction>
</comment>
<name>A0A1F5UPM2_FRAXR</name>
<evidence type="ECO:0000256" key="2">
    <source>
        <dbReference type="ARBA" id="ARBA00004733"/>
    </source>
</evidence>
<keyword evidence="5 9" id="KW-0822">Tryptophan biosynthesis</keyword>
<dbReference type="Pfam" id="PF00290">
    <property type="entry name" value="Trp_syntA"/>
    <property type="match status" value="1"/>
</dbReference>
<dbReference type="HAMAP" id="MF_00131">
    <property type="entry name" value="Trp_synth_alpha"/>
    <property type="match status" value="1"/>
</dbReference>
<comment type="caution">
    <text evidence="11">The sequence shown here is derived from an EMBL/GenBank/DDBJ whole genome shotgun (WGS) entry which is preliminary data.</text>
</comment>
<dbReference type="STRING" id="1817864.A2Z21_00230"/>
<dbReference type="Proteomes" id="UP000179157">
    <property type="component" value="Unassembled WGS sequence"/>
</dbReference>
<evidence type="ECO:0000256" key="6">
    <source>
        <dbReference type="ARBA" id="ARBA00023141"/>
    </source>
</evidence>
<dbReference type="CDD" id="cd04724">
    <property type="entry name" value="Tryptophan_synthase_alpha"/>
    <property type="match status" value="1"/>
</dbReference>
<dbReference type="SUPFAM" id="SSF51366">
    <property type="entry name" value="Ribulose-phoshate binding barrel"/>
    <property type="match status" value="1"/>
</dbReference>
<dbReference type="EMBL" id="MFGX01000121">
    <property type="protein sequence ID" value="OGF53060.1"/>
    <property type="molecule type" value="Genomic_DNA"/>
</dbReference>
<evidence type="ECO:0000256" key="5">
    <source>
        <dbReference type="ARBA" id="ARBA00022822"/>
    </source>
</evidence>
<evidence type="ECO:0000256" key="9">
    <source>
        <dbReference type="HAMAP-Rule" id="MF_00131"/>
    </source>
</evidence>
<dbReference type="PANTHER" id="PTHR43406:SF1">
    <property type="entry name" value="TRYPTOPHAN SYNTHASE ALPHA CHAIN, CHLOROPLASTIC"/>
    <property type="match status" value="1"/>
</dbReference>
<proteinExistence type="inferred from homology"/>
<evidence type="ECO:0000256" key="7">
    <source>
        <dbReference type="ARBA" id="ARBA00023239"/>
    </source>
</evidence>